<feature type="region of interest" description="Disordered" evidence="1">
    <location>
        <begin position="1"/>
        <end position="25"/>
    </location>
</feature>
<dbReference type="RefSeq" id="WP_309240314.1">
    <property type="nucleotide sequence ID" value="NZ_JBHSXE010000001.1"/>
</dbReference>
<evidence type="ECO:0000259" key="2">
    <source>
        <dbReference type="Pfam" id="PF13452"/>
    </source>
</evidence>
<dbReference type="InterPro" id="IPR039569">
    <property type="entry name" value="FAS1-like_DH_region"/>
</dbReference>
<organism evidence="3 4">
    <name type="scientific">Actinomadura yumaensis</name>
    <dbReference type="NCBI Taxonomy" id="111807"/>
    <lineage>
        <taxon>Bacteria</taxon>
        <taxon>Bacillati</taxon>
        <taxon>Actinomycetota</taxon>
        <taxon>Actinomycetes</taxon>
        <taxon>Streptosporangiales</taxon>
        <taxon>Thermomonosporaceae</taxon>
        <taxon>Actinomadura</taxon>
    </lineage>
</organism>
<dbReference type="Gene3D" id="3.10.129.10">
    <property type="entry name" value="Hotdog Thioesterase"/>
    <property type="match status" value="2"/>
</dbReference>
<reference evidence="4" key="1">
    <citation type="journal article" date="2019" name="Int. J. Syst. Evol. Microbiol.">
        <title>The Global Catalogue of Microorganisms (GCM) 10K type strain sequencing project: providing services to taxonomists for standard genome sequencing and annotation.</title>
        <authorList>
            <consortium name="The Broad Institute Genomics Platform"/>
            <consortium name="The Broad Institute Genome Sequencing Center for Infectious Disease"/>
            <person name="Wu L."/>
            <person name="Ma J."/>
        </authorList>
    </citation>
    <scope>NUCLEOTIDE SEQUENCE [LARGE SCALE GENOMIC DNA]</scope>
    <source>
        <strain evidence="4">JCM 3369</strain>
    </source>
</reference>
<dbReference type="PANTHER" id="PTHR28152">
    <property type="entry name" value="HYDROXYACYL-THIOESTER DEHYDRATASE TYPE 2, MITOCHONDRIAL"/>
    <property type="match status" value="1"/>
</dbReference>
<keyword evidence="4" id="KW-1185">Reference proteome</keyword>
<protein>
    <submittedName>
        <fullName evidence="3">MaoC family dehydratase N-terminal domain-containing protein</fullName>
    </submittedName>
</protein>
<dbReference type="Proteomes" id="UP001596380">
    <property type="component" value="Unassembled WGS sequence"/>
</dbReference>
<feature type="domain" description="FAS1-like dehydratase" evidence="2">
    <location>
        <begin position="72"/>
        <end position="135"/>
    </location>
</feature>
<gene>
    <name evidence="3" type="ORF">ACFQKB_22215</name>
</gene>
<dbReference type="InterPro" id="IPR029069">
    <property type="entry name" value="HotDog_dom_sf"/>
</dbReference>
<sequence length="271" mass="29379">MTGGIDVSGWAPEPEEVTETIGPGPSAALAGVLDAEAPAGELPPLWQWLHFLERPAQRELGPDGHPLEGRFLPPIPDRSRMFAGGRFTVRDPIRYGDTVTRRAELASTAVKNGRSGEMLFVTVRHTFLRDGAEIAVEEQDLVYRSGAKAARPPEVSFETPEVRAPWTLPMVADPVLLFRFSALTYNAHRIHYDEAYATEVEGHGGLVVHGPLLAMLCLELPRRAGRTVASLSFRARRPVYARQPFTATGSADDGTLAIEAPGATAMTATFA</sequence>
<dbReference type="PANTHER" id="PTHR28152:SF1">
    <property type="entry name" value="HYDROXYACYL-THIOESTER DEHYDRATASE TYPE 2, MITOCHONDRIAL"/>
    <property type="match status" value="1"/>
</dbReference>
<proteinExistence type="predicted"/>
<dbReference type="InterPro" id="IPR052741">
    <property type="entry name" value="Mitochondrial_HTD2"/>
</dbReference>
<dbReference type="EMBL" id="JBHSXS010000013">
    <property type="protein sequence ID" value="MFC6882487.1"/>
    <property type="molecule type" value="Genomic_DNA"/>
</dbReference>
<evidence type="ECO:0000313" key="3">
    <source>
        <dbReference type="EMBL" id="MFC6882487.1"/>
    </source>
</evidence>
<evidence type="ECO:0000256" key="1">
    <source>
        <dbReference type="SAM" id="MobiDB-lite"/>
    </source>
</evidence>
<name>A0ABW2CLI9_9ACTN</name>
<dbReference type="Pfam" id="PF13452">
    <property type="entry name" value="FAS1_DH_region"/>
    <property type="match status" value="1"/>
</dbReference>
<accession>A0ABW2CLI9</accession>
<dbReference type="SUPFAM" id="SSF54637">
    <property type="entry name" value="Thioesterase/thiol ester dehydrase-isomerase"/>
    <property type="match status" value="2"/>
</dbReference>
<comment type="caution">
    <text evidence="3">The sequence shown here is derived from an EMBL/GenBank/DDBJ whole genome shotgun (WGS) entry which is preliminary data.</text>
</comment>
<evidence type="ECO:0000313" key="4">
    <source>
        <dbReference type="Proteomes" id="UP001596380"/>
    </source>
</evidence>